<dbReference type="Proteomes" id="UP001370348">
    <property type="component" value="Chromosome"/>
</dbReference>
<sequence>MKLSSAGAPHLTYCTNIHPGETWGEIRQNLEQHVRAVKQRVMPDGPFGVGLRLSAVAARELARPEELEAFRDWLAREQLYVFTINGFPYGPFHGTRVKEAVYLPDWFDEERVRYTEELGGILAALLPDGMTGSVSTVPGAFRPRVTSRADADRMANNLLRVAASFHELRASTGKLVRLAVEPEPFCYFETTDETVRFFEEHLLALEALDRYGAMTRLAPGREETSLRRHLGVCFDACHMAVEFEDPREGPRRFEAAGIGIYKVQLSAGLDAELADDGEAARSLARFIDDVYLHQVVEKRDGAEIVRYLDLPEALATVATVNPPAARRRHFRVHFHVPIFREALGPFRNTQAYLRELLALQREEPVSDHLEVETYTWDVLPAEYRTEGVASAVARELQWVRGELEGPRGGG</sequence>
<evidence type="ECO:0000313" key="2">
    <source>
        <dbReference type="Proteomes" id="UP001370348"/>
    </source>
</evidence>
<keyword evidence="2" id="KW-1185">Reference proteome</keyword>
<protein>
    <submittedName>
        <fullName evidence="1">Metabolite traffic protein EboE</fullName>
    </submittedName>
</protein>
<gene>
    <name evidence="1" type="primary">eboE</name>
    <name evidence="1" type="ORF">LZC94_48280</name>
</gene>
<dbReference type="SUPFAM" id="SSF51658">
    <property type="entry name" value="Xylose isomerase-like"/>
    <property type="match status" value="1"/>
</dbReference>
<dbReference type="EMBL" id="CP089984">
    <property type="protein sequence ID" value="WXB15603.1"/>
    <property type="molecule type" value="Genomic_DNA"/>
</dbReference>
<reference evidence="1 2" key="1">
    <citation type="submission" date="2021-12" db="EMBL/GenBank/DDBJ databases">
        <title>Discovery of the Pendulisporaceae a myxobacterial family with distinct sporulation behavior and unique specialized metabolism.</title>
        <authorList>
            <person name="Garcia R."/>
            <person name="Popoff A."/>
            <person name="Bader C.D."/>
            <person name="Loehr J."/>
            <person name="Walesch S."/>
            <person name="Walt C."/>
            <person name="Boldt J."/>
            <person name="Bunk B."/>
            <person name="Haeckl F.J.F.P.J."/>
            <person name="Gunesch A.P."/>
            <person name="Birkelbach J."/>
            <person name="Nuebel U."/>
            <person name="Pietschmann T."/>
            <person name="Bach T."/>
            <person name="Mueller R."/>
        </authorList>
    </citation>
    <scope>NUCLEOTIDE SEQUENCE [LARGE SCALE GENOMIC DNA]</scope>
    <source>
        <strain evidence="1 2">MSr11954</strain>
    </source>
</reference>
<proteinExistence type="predicted"/>
<name>A0ABZ2LXI3_9BACT</name>
<organism evidence="1 2">
    <name type="scientific">Pendulispora albinea</name>
    <dbReference type="NCBI Taxonomy" id="2741071"/>
    <lineage>
        <taxon>Bacteria</taxon>
        <taxon>Pseudomonadati</taxon>
        <taxon>Myxococcota</taxon>
        <taxon>Myxococcia</taxon>
        <taxon>Myxococcales</taxon>
        <taxon>Sorangiineae</taxon>
        <taxon>Pendulisporaceae</taxon>
        <taxon>Pendulispora</taxon>
    </lineage>
</organism>
<evidence type="ECO:0000313" key="1">
    <source>
        <dbReference type="EMBL" id="WXB15603.1"/>
    </source>
</evidence>
<dbReference type="NCBIfam" id="NF035939">
    <property type="entry name" value="TIM_EboE"/>
    <property type="match status" value="1"/>
</dbReference>
<dbReference type="Gene3D" id="3.20.20.150">
    <property type="entry name" value="Divalent-metal-dependent TIM barrel enzymes"/>
    <property type="match status" value="1"/>
</dbReference>
<dbReference type="RefSeq" id="WP_394825236.1">
    <property type="nucleotide sequence ID" value="NZ_CP089984.1"/>
</dbReference>
<accession>A0ABZ2LXI3</accession>
<dbReference type="InterPro" id="IPR036237">
    <property type="entry name" value="Xyl_isomerase-like_sf"/>
</dbReference>